<evidence type="ECO:0000256" key="3">
    <source>
        <dbReference type="ARBA" id="ARBA00011946"/>
    </source>
</evidence>
<evidence type="ECO:0000256" key="9">
    <source>
        <dbReference type="NCBIfam" id="TIGR00070"/>
    </source>
</evidence>
<keyword evidence="6 11" id="KW-0808">Transferase</keyword>
<dbReference type="GO" id="GO:0003879">
    <property type="term" value="F:ATP phosphoribosyltransferase activity"/>
    <property type="evidence" value="ECO:0007669"/>
    <property type="project" value="UniProtKB-UniRule"/>
</dbReference>
<dbReference type="PANTHER" id="PTHR21403:SF8">
    <property type="entry name" value="ATP PHOSPHORIBOSYLTRANSFERASE"/>
    <property type="match status" value="1"/>
</dbReference>
<comment type="pathway">
    <text evidence="2">Amino-acid biosynthesis; L-histidine biosynthesis; L-histidine from 5-phospho-alpha-D-ribose 1-diphosphate: step 1/9.</text>
</comment>
<dbReference type="InterPro" id="IPR013820">
    <property type="entry name" value="ATP_PRibTrfase_cat"/>
</dbReference>
<evidence type="ECO:0000256" key="7">
    <source>
        <dbReference type="ARBA" id="ARBA00023102"/>
    </source>
</evidence>
<feature type="domain" description="ATP phosphoribosyltransferase catalytic" evidence="10">
    <location>
        <begin position="57"/>
        <end position="208"/>
    </location>
</feature>
<evidence type="ECO:0000256" key="8">
    <source>
        <dbReference type="ARBA" id="ARBA00024861"/>
    </source>
</evidence>
<sequence length="215" mass="22127">MTAATLLIAFPKGRLGDELVPKLAGTPLALDAAALKSRVLRIPTATPGVAALLLKGADLPRYVAAGVASLGIVGSDTLDELDMDLLELADLGFGACRLSLCAQEGVTLDSLRAKPHLRLATKFPKATEAWLTREGLTAELVPLSSSAELAPLLGLADAIVDLVQTGGTLKAHGLVETAVLGRSSARLVAARGAYLSEPARLRPLAQALITALRGA</sequence>
<comment type="catalytic activity">
    <reaction evidence="1">
        <text>1-(5-phospho-beta-D-ribosyl)-ATP + diphosphate = 5-phospho-alpha-D-ribose 1-diphosphate + ATP</text>
        <dbReference type="Rhea" id="RHEA:18473"/>
        <dbReference type="ChEBI" id="CHEBI:30616"/>
        <dbReference type="ChEBI" id="CHEBI:33019"/>
        <dbReference type="ChEBI" id="CHEBI:58017"/>
        <dbReference type="ChEBI" id="CHEBI:73183"/>
        <dbReference type="EC" id="2.4.2.17"/>
    </reaction>
</comment>
<dbReference type="GO" id="GO:0005737">
    <property type="term" value="C:cytoplasm"/>
    <property type="evidence" value="ECO:0007669"/>
    <property type="project" value="InterPro"/>
</dbReference>
<gene>
    <name evidence="11" type="ORF">IPN91_00780</name>
</gene>
<dbReference type="InterPro" id="IPR018198">
    <property type="entry name" value="ATP_PRibTrfase_CS"/>
</dbReference>
<name>A0A936EZL1_9BACT</name>
<evidence type="ECO:0000256" key="2">
    <source>
        <dbReference type="ARBA" id="ARBA00004667"/>
    </source>
</evidence>
<evidence type="ECO:0000313" key="11">
    <source>
        <dbReference type="EMBL" id="MBK8571181.1"/>
    </source>
</evidence>
<organism evidence="11 12">
    <name type="scientific">Candidatus Geothrix odensensis</name>
    <dbReference type="NCBI Taxonomy" id="2954440"/>
    <lineage>
        <taxon>Bacteria</taxon>
        <taxon>Pseudomonadati</taxon>
        <taxon>Acidobacteriota</taxon>
        <taxon>Holophagae</taxon>
        <taxon>Holophagales</taxon>
        <taxon>Holophagaceae</taxon>
        <taxon>Geothrix</taxon>
    </lineage>
</organism>
<dbReference type="Proteomes" id="UP000709959">
    <property type="component" value="Unassembled WGS sequence"/>
</dbReference>
<reference evidence="11 12" key="1">
    <citation type="submission" date="2020-10" db="EMBL/GenBank/DDBJ databases">
        <title>Connecting structure to function with the recovery of over 1000 high-quality activated sludge metagenome-assembled genomes encoding full-length rRNA genes using long-read sequencing.</title>
        <authorList>
            <person name="Singleton C.M."/>
            <person name="Petriglieri F."/>
            <person name="Kristensen J.M."/>
            <person name="Kirkegaard R.H."/>
            <person name="Michaelsen T.Y."/>
            <person name="Andersen M.H."/>
            <person name="Karst S.M."/>
            <person name="Dueholm M.S."/>
            <person name="Nielsen P.H."/>
            <person name="Albertsen M."/>
        </authorList>
    </citation>
    <scope>NUCLEOTIDE SEQUENCE [LARGE SCALE GENOMIC DNA]</scope>
    <source>
        <strain evidence="11">OdNE_18-Q3-R46-58_MAXAC.008</strain>
    </source>
</reference>
<evidence type="ECO:0000259" key="10">
    <source>
        <dbReference type="Pfam" id="PF01634"/>
    </source>
</evidence>
<keyword evidence="4" id="KW-0028">Amino-acid biosynthesis</keyword>
<dbReference type="EMBL" id="JADKCH010000001">
    <property type="protein sequence ID" value="MBK8571181.1"/>
    <property type="molecule type" value="Genomic_DNA"/>
</dbReference>
<dbReference type="SUPFAM" id="SSF53850">
    <property type="entry name" value="Periplasmic binding protein-like II"/>
    <property type="match status" value="1"/>
</dbReference>
<dbReference type="GO" id="GO:0000105">
    <property type="term" value="P:L-histidine biosynthetic process"/>
    <property type="evidence" value="ECO:0007669"/>
    <property type="project" value="UniProtKB-UniRule"/>
</dbReference>
<dbReference type="InterPro" id="IPR001348">
    <property type="entry name" value="ATP_PRibTrfase_HisG"/>
</dbReference>
<protein>
    <recommendedName>
        <fullName evidence="3 9">ATP phosphoribosyltransferase</fullName>
        <ecNumber evidence="3 9">2.4.2.17</ecNumber>
    </recommendedName>
</protein>
<evidence type="ECO:0000256" key="5">
    <source>
        <dbReference type="ARBA" id="ARBA00022676"/>
    </source>
</evidence>
<dbReference type="EC" id="2.4.2.17" evidence="3 9"/>
<dbReference type="Gene3D" id="3.40.190.10">
    <property type="entry name" value="Periplasmic binding protein-like II"/>
    <property type="match status" value="2"/>
</dbReference>
<evidence type="ECO:0000256" key="6">
    <source>
        <dbReference type="ARBA" id="ARBA00022679"/>
    </source>
</evidence>
<dbReference type="PANTHER" id="PTHR21403">
    <property type="entry name" value="ATP PHOSPHORIBOSYLTRANSFERASE ATP-PRTASE"/>
    <property type="match status" value="1"/>
</dbReference>
<dbReference type="Pfam" id="PF01634">
    <property type="entry name" value="HisG"/>
    <property type="match status" value="1"/>
</dbReference>
<evidence type="ECO:0000313" key="12">
    <source>
        <dbReference type="Proteomes" id="UP000709959"/>
    </source>
</evidence>
<keyword evidence="7" id="KW-0368">Histidine biosynthesis</keyword>
<evidence type="ECO:0000256" key="1">
    <source>
        <dbReference type="ARBA" id="ARBA00000915"/>
    </source>
</evidence>
<comment type="caution">
    <text evidence="11">The sequence shown here is derived from an EMBL/GenBank/DDBJ whole genome shotgun (WGS) entry which is preliminary data.</text>
</comment>
<dbReference type="NCBIfam" id="TIGR00070">
    <property type="entry name" value="hisG"/>
    <property type="match status" value="1"/>
</dbReference>
<proteinExistence type="predicted"/>
<dbReference type="AlphaFoldDB" id="A0A936EZL1"/>
<dbReference type="PROSITE" id="PS01316">
    <property type="entry name" value="ATP_P_PHORIBOSYLTR"/>
    <property type="match status" value="1"/>
</dbReference>
<accession>A0A936EZL1</accession>
<keyword evidence="5 11" id="KW-0328">Glycosyltransferase</keyword>
<comment type="function">
    <text evidence="8">Catalyzes the condensation of ATP and 5-phosphoribose 1-diphosphate to form N'-(5'-phosphoribosyl)-ATP (PR-ATP). Has a crucial role in the pathway because the rate of histidine biosynthesis seems to be controlled primarily by regulation of HisG enzymatic activity.</text>
</comment>
<evidence type="ECO:0000256" key="4">
    <source>
        <dbReference type="ARBA" id="ARBA00022605"/>
    </source>
</evidence>